<dbReference type="SUPFAM" id="SSF50249">
    <property type="entry name" value="Nucleic acid-binding proteins"/>
    <property type="match status" value="1"/>
</dbReference>
<dbReference type="PANTHER" id="PTHR10744">
    <property type="entry name" value="40S RIBOSOMAL PROTEIN S11 FAMILY MEMBER"/>
    <property type="match status" value="1"/>
</dbReference>
<dbReference type="PROSITE" id="PS00056">
    <property type="entry name" value="RIBOSOMAL_S17"/>
    <property type="match status" value="1"/>
</dbReference>
<accession>A0AAW1NU07</accession>
<dbReference type="InterPro" id="IPR019984">
    <property type="entry name" value="Ribosomal_uS17_bact/chlr"/>
</dbReference>
<evidence type="ECO:0000256" key="8">
    <source>
        <dbReference type="RuleBase" id="RU003872"/>
    </source>
</evidence>
<evidence type="ECO:0000256" key="5">
    <source>
        <dbReference type="ARBA" id="ARBA00022980"/>
    </source>
</evidence>
<dbReference type="AlphaFoldDB" id="A0AAW1NU07"/>
<evidence type="ECO:0000256" key="3">
    <source>
        <dbReference type="ARBA" id="ARBA00022730"/>
    </source>
</evidence>
<evidence type="ECO:0000256" key="6">
    <source>
        <dbReference type="ARBA" id="ARBA00023274"/>
    </source>
</evidence>
<dbReference type="GO" id="GO:0003735">
    <property type="term" value="F:structural constituent of ribosome"/>
    <property type="evidence" value="ECO:0007669"/>
    <property type="project" value="InterPro"/>
</dbReference>
<comment type="caution">
    <text evidence="9">The sequence shown here is derived from an EMBL/GenBank/DDBJ whole genome shotgun (WGS) entry which is preliminary data.</text>
</comment>
<keyword evidence="5 8" id="KW-0689">Ribosomal protein</keyword>
<keyword evidence="10" id="KW-1185">Reference proteome</keyword>
<dbReference type="InterPro" id="IPR000266">
    <property type="entry name" value="Ribosomal_uS17"/>
</dbReference>
<evidence type="ECO:0000313" key="9">
    <source>
        <dbReference type="EMBL" id="KAK9798602.1"/>
    </source>
</evidence>
<sequence>MSTFVGKVISNRMQKSVLVAINYMKKIPKYKVSIRRTTKLMAHDEKDTCNIGDTVRVHKCRPLSKRKHFTVTEPCDNRNRQAWPASS</sequence>
<dbReference type="NCBIfam" id="NF004123">
    <property type="entry name" value="PRK05610.1"/>
    <property type="match status" value="1"/>
</dbReference>
<protein>
    <recommendedName>
        <fullName evidence="7">Small ribosomal subunit protein uS17c</fullName>
    </recommendedName>
</protein>
<dbReference type="InterPro" id="IPR019979">
    <property type="entry name" value="Ribosomal_uS17_CS"/>
</dbReference>
<dbReference type="Gene3D" id="2.40.50.140">
    <property type="entry name" value="Nucleic acid-binding proteins"/>
    <property type="match status" value="1"/>
</dbReference>
<dbReference type="Pfam" id="PF00366">
    <property type="entry name" value="Ribosomal_S17"/>
    <property type="match status" value="1"/>
</dbReference>
<organism evidence="9 10">
    <name type="scientific">Symbiochloris irregularis</name>
    <dbReference type="NCBI Taxonomy" id="706552"/>
    <lineage>
        <taxon>Eukaryota</taxon>
        <taxon>Viridiplantae</taxon>
        <taxon>Chlorophyta</taxon>
        <taxon>core chlorophytes</taxon>
        <taxon>Trebouxiophyceae</taxon>
        <taxon>Trebouxiales</taxon>
        <taxon>Trebouxiaceae</taxon>
        <taxon>Symbiochloris</taxon>
    </lineage>
</organism>
<dbReference type="GO" id="GO:0006412">
    <property type="term" value="P:translation"/>
    <property type="evidence" value="ECO:0007669"/>
    <property type="project" value="InterPro"/>
</dbReference>
<dbReference type="GO" id="GO:1990904">
    <property type="term" value="C:ribonucleoprotein complex"/>
    <property type="evidence" value="ECO:0007669"/>
    <property type="project" value="UniProtKB-KW"/>
</dbReference>
<gene>
    <name evidence="9" type="ORF">WJX73_006918</name>
</gene>
<evidence type="ECO:0000256" key="2">
    <source>
        <dbReference type="ARBA" id="ARBA00010254"/>
    </source>
</evidence>
<reference evidence="9 10" key="1">
    <citation type="journal article" date="2024" name="Nat. Commun.">
        <title>Phylogenomics reveals the evolutionary origins of lichenization in chlorophyte algae.</title>
        <authorList>
            <person name="Puginier C."/>
            <person name="Libourel C."/>
            <person name="Otte J."/>
            <person name="Skaloud P."/>
            <person name="Haon M."/>
            <person name="Grisel S."/>
            <person name="Petersen M."/>
            <person name="Berrin J.G."/>
            <person name="Delaux P.M."/>
            <person name="Dal Grande F."/>
            <person name="Keller J."/>
        </authorList>
    </citation>
    <scope>NUCLEOTIDE SEQUENCE [LARGE SCALE GENOMIC DNA]</scope>
    <source>
        <strain evidence="9 10">SAG 2036</strain>
    </source>
</reference>
<dbReference type="PANTHER" id="PTHR10744:SF1">
    <property type="entry name" value="SMALL RIBOSOMAL SUBUNIT PROTEIN US17M"/>
    <property type="match status" value="1"/>
</dbReference>
<comment type="similarity">
    <text evidence="2 8">Belongs to the universal ribosomal protein uS17 family.</text>
</comment>
<evidence type="ECO:0000313" key="10">
    <source>
        <dbReference type="Proteomes" id="UP001465755"/>
    </source>
</evidence>
<dbReference type="Proteomes" id="UP001465755">
    <property type="component" value="Unassembled WGS sequence"/>
</dbReference>
<dbReference type="NCBIfam" id="TIGR03635">
    <property type="entry name" value="uS17_bact"/>
    <property type="match status" value="1"/>
</dbReference>
<dbReference type="PRINTS" id="PR00973">
    <property type="entry name" value="RIBOSOMALS17"/>
</dbReference>
<keyword evidence="4" id="KW-0694">RNA-binding</keyword>
<dbReference type="GO" id="GO:0019843">
    <property type="term" value="F:rRNA binding"/>
    <property type="evidence" value="ECO:0007669"/>
    <property type="project" value="UniProtKB-KW"/>
</dbReference>
<evidence type="ECO:0000256" key="7">
    <source>
        <dbReference type="ARBA" id="ARBA00035251"/>
    </source>
</evidence>
<dbReference type="InterPro" id="IPR012340">
    <property type="entry name" value="NA-bd_OB-fold"/>
</dbReference>
<comment type="function">
    <text evidence="1">One of the primary rRNA binding proteins, it binds specifically to the 5'-end of 16S ribosomal RNA.</text>
</comment>
<proteinExistence type="inferred from homology"/>
<name>A0AAW1NU07_9CHLO</name>
<dbReference type="GO" id="GO:0005739">
    <property type="term" value="C:mitochondrion"/>
    <property type="evidence" value="ECO:0007669"/>
    <property type="project" value="TreeGrafter"/>
</dbReference>
<dbReference type="CDD" id="cd00364">
    <property type="entry name" value="Ribosomal_uS17"/>
    <property type="match status" value="1"/>
</dbReference>
<evidence type="ECO:0000256" key="4">
    <source>
        <dbReference type="ARBA" id="ARBA00022884"/>
    </source>
</evidence>
<keyword evidence="3" id="KW-0699">rRNA-binding</keyword>
<keyword evidence="6 8" id="KW-0687">Ribonucleoprotein</keyword>
<dbReference type="GO" id="GO:0005840">
    <property type="term" value="C:ribosome"/>
    <property type="evidence" value="ECO:0007669"/>
    <property type="project" value="UniProtKB-KW"/>
</dbReference>
<evidence type="ECO:0000256" key="1">
    <source>
        <dbReference type="ARBA" id="ARBA00002932"/>
    </source>
</evidence>
<dbReference type="EMBL" id="JALJOQ010000096">
    <property type="protein sequence ID" value="KAK9798602.1"/>
    <property type="molecule type" value="Genomic_DNA"/>
</dbReference>